<dbReference type="InParanoid" id="D6RP61"/>
<dbReference type="EMBL" id="AACS02000008">
    <property type="protein sequence ID" value="EFI27184.1"/>
    <property type="molecule type" value="Genomic_DNA"/>
</dbReference>
<proteinExistence type="predicted"/>
<sequence>MELTRTTIFVIQSLYVSGYLTQPEGAHGRVGRPRETFSWNKVRGLKHYKWCIEIRLARGAKHAQMHPISDFRCIALKGTGDYEGREGLVRSRVTER</sequence>
<name>D6RP61_COPC7</name>
<reference evidence="1 2" key="1">
    <citation type="journal article" date="2010" name="Proc. Natl. Acad. Sci. U.S.A.">
        <title>Insights into evolution of multicellular fungi from the assembled chromosomes of the mushroom Coprinopsis cinerea (Coprinus cinereus).</title>
        <authorList>
            <person name="Stajich J.E."/>
            <person name="Wilke S.K."/>
            <person name="Ahren D."/>
            <person name="Au C.H."/>
            <person name="Birren B.W."/>
            <person name="Borodovsky M."/>
            <person name="Burns C."/>
            <person name="Canback B."/>
            <person name="Casselton L.A."/>
            <person name="Cheng C.K."/>
            <person name="Deng J."/>
            <person name="Dietrich F.S."/>
            <person name="Fargo D.C."/>
            <person name="Farman M.L."/>
            <person name="Gathman A.C."/>
            <person name="Goldberg J."/>
            <person name="Guigo R."/>
            <person name="Hoegger P.J."/>
            <person name="Hooker J.B."/>
            <person name="Huggins A."/>
            <person name="James T.Y."/>
            <person name="Kamada T."/>
            <person name="Kilaru S."/>
            <person name="Kodira C."/>
            <person name="Kues U."/>
            <person name="Kupfer D."/>
            <person name="Kwan H.S."/>
            <person name="Lomsadze A."/>
            <person name="Li W."/>
            <person name="Lilly W.W."/>
            <person name="Ma L.J."/>
            <person name="Mackey A.J."/>
            <person name="Manning G."/>
            <person name="Martin F."/>
            <person name="Muraguchi H."/>
            <person name="Natvig D.O."/>
            <person name="Palmerini H."/>
            <person name="Ramesh M.A."/>
            <person name="Rehmeyer C.J."/>
            <person name="Roe B.A."/>
            <person name="Shenoy N."/>
            <person name="Stanke M."/>
            <person name="Ter-Hovhannisyan V."/>
            <person name="Tunlid A."/>
            <person name="Velagapudi R."/>
            <person name="Vision T.J."/>
            <person name="Zeng Q."/>
            <person name="Zolan M.E."/>
            <person name="Pukkila P.J."/>
        </authorList>
    </citation>
    <scope>NUCLEOTIDE SEQUENCE [LARGE SCALE GENOMIC DNA]</scope>
    <source>
        <strain evidence="2">Okayama-7 / 130 / ATCC MYA-4618 / FGSC 9003</strain>
    </source>
</reference>
<evidence type="ECO:0000313" key="1">
    <source>
        <dbReference type="EMBL" id="EFI27184.1"/>
    </source>
</evidence>
<keyword evidence="2" id="KW-1185">Reference proteome</keyword>
<organism evidence="1 2">
    <name type="scientific">Coprinopsis cinerea (strain Okayama-7 / 130 / ATCC MYA-4618 / FGSC 9003)</name>
    <name type="common">Inky cap fungus</name>
    <name type="synonym">Hormographiella aspergillata</name>
    <dbReference type="NCBI Taxonomy" id="240176"/>
    <lineage>
        <taxon>Eukaryota</taxon>
        <taxon>Fungi</taxon>
        <taxon>Dikarya</taxon>
        <taxon>Basidiomycota</taxon>
        <taxon>Agaricomycotina</taxon>
        <taxon>Agaricomycetes</taxon>
        <taxon>Agaricomycetidae</taxon>
        <taxon>Agaricales</taxon>
        <taxon>Agaricineae</taxon>
        <taxon>Psathyrellaceae</taxon>
        <taxon>Coprinopsis</taxon>
    </lineage>
</organism>
<evidence type="ECO:0000313" key="2">
    <source>
        <dbReference type="Proteomes" id="UP000001861"/>
    </source>
</evidence>
<dbReference type="GeneID" id="9378638"/>
<dbReference type="AlphaFoldDB" id="D6RP61"/>
<dbReference type="VEuPathDB" id="FungiDB:CC1G_15009"/>
<accession>D6RP61</accession>
<dbReference type="Proteomes" id="UP000001861">
    <property type="component" value="Unassembled WGS sequence"/>
</dbReference>
<comment type="caution">
    <text evidence="1">The sequence shown here is derived from an EMBL/GenBank/DDBJ whole genome shotgun (WGS) entry which is preliminary data.</text>
</comment>
<gene>
    <name evidence="1" type="ORF">CC1G_15009</name>
</gene>
<dbReference type="KEGG" id="cci:CC1G_15009"/>
<dbReference type="HOGENOM" id="CLU_2359653_0_0_1"/>
<protein>
    <submittedName>
        <fullName evidence="1">Uncharacterized protein</fullName>
    </submittedName>
</protein>
<dbReference type="RefSeq" id="XP_002910678.1">
    <property type="nucleotide sequence ID" value="XM_002910632.1"/>
</dbReference>